<feature type="domain" description="Carbohydrate binding" evidence="1">
    <location>
        <begin position="7"/>
        <end position="160"/>
    </location>
</feature>
<proteinExistence type="predicted"/>
<protein>
    <recommendedName>
        <fullName evidence="1">Carbohydrate binding domain-containing protein</fullName>
    </recommendedName>
</protein>
<evidence type="ECO:0000313" key="3">
    <source>
        <dbReference type="Proteomes" id="UP001549799"/>
    </source>
</evidence>
<evidence type="ECO:0000259" key="1">
    <source>
        <dbReference type="Pfam" id="PF21582"/>
    </source>
</evidence>
<organism evidence="2 3">
    <name type="scientific">Sediminicola arcticus</name>
    <dbReference type="NCBI Taxonomy" id="1574308"/>
    <lineage>
        <taxon>Bacteria</taxon>
        <taxon>Pseudomonadati</taxon>
        <taxon>Bacteroidota</taxon>
        <taxon>Flavobacteriia</taxon>
        <taxon>Flavobacteriales</taxon>
        <taxon>Flavobacteriaceae</taxon>
        <taxon>Sediminicola</taxon>
    </lineage>
</organism>
<evidence type="ECO:0000313" key="2">
    <source>
        <dbReference type="EMBL" id="MET6990045.1"/>
    </source>
</evidence>
<dbReference type="InterPro" id="IPR048758">
    <property type="entry name" value="CBM30"/>
</dbReference>
<accession>A0ABV2SU75</accession>
<dbReference type="InterPro" id="IPR008979">
    <property type="entry name" value="Galactose-bd-like_sf"/>
</dbReference>
<dbReference type="SUPFAM" id="SSF49785">
    <property type="entry name" value="Galactose-binding domain-like"/>
    <property type="match status" value="1"/>
</dbReference>
<keyword evidence="3" id="KW-1185">Reference proteome</keyword>
<gene>
    <name evidence="2" type="ORF">ABXZ36_05235</name>
</gene>
<dbReference type="Proteomes" id="UP001549799">
    <property type="component" value="Unassembled WGS sequence"/>
</dbReference>
<dbReference type="RefSeq" id="WP_354614436.1">
    <property type="nucleotide sequence ID" value="NZ_JBEXAE010000002.1"/>
</dbReference>
<dbReference type="Pfam" id="PF21582">
    <property type="entry name" value="CBM30"/>
    <property type="match status" value="1"/>
</dbReference>
<sequence>MVLKESEEEEVNMDKKVTYPNAPLKLNVWEGTCEMSLSPEGKLTIKTGTGDWWGGALEIQSKGENLSNCYKGRLFFDIKGDTSSSFQIGFQTGIFSNGNQVNNGVTFGYNGSCKVSDNWKTYSIPITELNKKGDLDNVTAILYLLGKENFDGKTISLKNIYYTKE</sequence>
<dbReference type="Gene3D" id="2.60.120.430">
    <property type="entry name" value="Galactose-binding lectin"/>
    <property type="match status" value="1"/>
</dbReference>
<dbReference type="EMBL" id="JBEXAE010000002">
    <property type="protein sequence ID" value="MET6990045.1"/>
    <property type="molecule type" value="Genomic_DNA"/>
</dbReference>
<name>A0ABV2SU75_9FLAO</name>
<comment type="caution">
    <text evidence="2">The sequence shown here is derived from an EMBL/GenBank/DDBJ whole genome shotgun (WGS) entry which is preliminary data.</text>
</comment>
<reference evidence="2 3" key="1">
    <citation type="submission" date="2024-07" db="EMBL/GenBank/DDBJ databases">
        <title>The genome sequence of type strain Sediminicola arcticus GDMCC 1.2805.</title>
        <authorList>
            <person name="Liu Y."/>
        </authorList>
    </citation>
    <scope>NUCLEOTIDE SEQUENCE [LARGE SCALE GENOMIC DNA]</scope>
    <source>
        <strain evidence="2 3">GDMCC 1.2805</strain>
    </source>
</reference>